<feature type="domain" description="N-acetyltransferase" evidence="1">
    <location>
        <begin position="127"/>
        <end position="184"/>
    </location>
</feature>
<evidence type="ECO:0000259" key="1">
    <source>
        <dbReference type="Pfam" id="PF00583"/>
    </source>
</evidence>
<sequence>MSKFTSGGKECIPPATKLFAKAFETDPIITYMLSSMGTEARIAYLPRYFDALLTAAALNQASFMEADDWQSCSVLLSPGHRVDNTWTMLQAGMIPLLYNIGFKSIYRMMGEWAPQVDASKARTLGKEKKFYYVFFTATAEDARGKGLCSAIIKQQQEIAARDGLPLWIEATTEHSKGIYAKLGFETIDEIVLGKGKANADGLPCKGGPGVKTWTMIWRPQKQ</sequence>
<dbReference type="PANTHER" id="PTHR42791">
    <property type="entry name" value="GNAT FAMILY ACETYLTRANSFERASE"/>
    <property type="match status" value="1"/>
</dbReference>
<accession>A0A8T9CRP9</accession>
<dbReference type="AlphaFoldDB" id="A0A8T9CRP9"/>
<name>A0A8T9CRP9_9HELO</name>
<protein>
    <submittedName>
        <fullName evidence="2">Putative N-acetyltransferase</fullName>
    </submittedName>
</protein>
<dbReference type="InterPro" id="IPR052523">
    <property type="entry name" value="Trichothecene_AcTrans"/>
</dbReference>
<evidence type="ECO:0000313" key="2">
    <source>
        <dbReference type="EMBL" id="TVY85293.1"/>
    </source>
</evidence>
<reference evidence="2 3" key="1">
    <citation type="submission" date="2018-05" db="EMBL/GenBank/DDBJ databases">
        <title>Genome sequencing and assembly of the regulated plant pathogen Lachnellula willkommii and related sister species for the development of diagnostic species identification markers.</title>
        <authorList>
            <person name="Giroux E."/>
            <person name="Bilodeau G."/>
        </authorList>
    </citation>
    <scope>NUCLEOTIDE SEQUENCE [LARGE SCALE GENOMIC DNA]</scope>
    <source>
        <strain evidence="2 3">CBS 268.59</strain>
    </source>
</reference>
<keyword evidence="3" id="KW-1185">Reference proteome</keyword>
<comment type="caution">
    <text evidence="2">The sequence shown here is derived from an EMBL/GenBank/DDBJ whole genome shotgun (WGS) entry which is preliminary data.</text>
</comment>
<gene>
    <name evidence="2" type="ORF">LSUE1_G002948</name>
</gene>
<dbReference type="EMBL" id="QGMK01000015">
    <property type="protein sequence ID" value="TVY85293.1"/>
    <property type="molecule type" value="Genomic_DNA"/>
</dbReference>
<dbReference type="PANTHER" id="PTHR42791:SF1">
    <property type="entry name" value="N-ACETYLTRANSFERASE DOMAIN-CONTAINING PROTEIN"/>
    <property type="match status" value="1"/>
</dbReference>
<dbReference type="InterPro" id="IPR000182">
    <property type="entry name" value="GNAT_dom"/>
</dbReference>
<evidence type="ECO:0000313" key="3">
    <source>
        <dbReference type="Proteomes" id="UP000469558"/>
    </source>
</evidence>
<dbReference type="OrthoDB" id="544277at2759"/>
<organism evidence="2 3">
    <name type="scientific">Lachnellula suecica</name>
    <dbReference type="NCBI Taxonomy" id="602035"/>
    <lineage>
        <taxon>Eukaryota</taxon>
        <taxon>Fungi</taxon>
        <taxon>Dikarya</taxon>
        <taxon>Ascomycota</taxon>
        <taxon>Pezizomycotina</taxon>
        <taxon>Leotiomycetes</taxon>
        <taxon>Helotiales</taxon>
        <taxon>Lachnaceae</taxon>
        <taxon>Lachnellula</taxon>
    </lineage>
</organism>
<dbReference type="SUPFAM" id="SSF55729">
    <property type="entry name" value="Acyl-CoA N-acyltransferases (Nat)"/>
    <property type="match status" value="1"/>
</dbReference>
<proteinExistence type="predicted"/>
<dbReference type="GO" id="GO:0016747">
    <property type="term" value="F:acyltransferase activity, transferring groups other than amino-acyl groups"/>
    <property type="evidence" value="ECO:0007669"/>
    <property type="project" value="InterPro"/>
</dbReference>
<dbReference type="Proteomes" id="UP000469558">
    <property type="component" value="Unassembled WGS sequence"/>
</dbReference>
<dbReference type="Pfam" id="PF00583">
    <property type="entry name" value="Acetyltransf_1"/>
    <property type="match status" value="1"/>
</dbReference>
<dbReference type="Gene3D" id="3.40.630.30">
    <property type="match status" value="1"/>
</dbReference>
<dbReference type="InterPro" id="IPR016181">
    <property type="entry name" value="Acyl_CoA_acyltransferase"/>
</dbReference>